<dbReference type="PANTHER" id="PTHR48081:SF13">
    <property type="entry name" value="ALPHA_BETA HYDROLASE"/>
    <property type="match status" value="1"/>
</dbReference>
<dbReference type="Gene3D" id="3.40.50.1820">
    <property type="entry name" value="alpha/beta hydrolase"/>
    <property type="match status" value="1"/>
</dbReference>
<evidence type="ECO:0000256" key="1">
    <source>
        <dbReference type="ARBA" id="ARBA00022801"/>
    </source>
</evidence>
<dbReference type="EMBL" id="RKMF01000003">
    <property type="protein sequence ID" value="ROZ64376.1"/>
    <property type="molecule type" value="Genomic_DNA"/>
</dbReference>
<dbReference type="Pfam" id="PF20434">
    <property type="entry name" value="BD-FAE"/>
    <property type="match status" value="1"/>
</dbReference>
<proteinExistence type="predicted"/>
<dbReference type="InterPro" id="IPR029058">
    <property type="entry name" value="AB_hydrolase_fold"/>
</dbReference>
<sequence length="325" mass="34710">MGCMPHPRVTIHRDLVHTHRDGQDLLFDLYLPERTADSAEPPAVVLWLHGGGWFTGDRTLAPDLTQRAQATGMAFASIEYRLSGQALFPAPLHDVRSAVRHLRTHAAEYGIDPARVGTWGASAGGHLALLTALTGHLERLPGEVDDDGQGDQPPSSGPVRADMQAVAASYPPVDLTVPVNGSPAGEVDPGSPEARLIGGTPESLPEQAREASPLHRVTPECPPVQLSHGTGDLLVTHRQSLELHEALTNAGVTSELYLLDGYKHGFLNPPGRLDVRMAEVMDDGRLEAAGEAPGTFHGPSGAEPVPADFGFPTVDDFFRRHLGRP</sequence>
<dbReference type="InterPro" id="IPR049492">
    <property type="entry name" value="BD-FAE-like_dom"/>
</dbReference>
<protein>
    <submittedName>
        <fullName evidence="4">Alpha/beta hydrolase</fullName>
    </submittedName>
</protein>
<dbReference type="PANTHER" id="PTHR48081">
    <property type="entry name" value="AB HYDROLASE SUPERFAMILY PROTEIN C4A8.06C"/>
    <property type="match status" value="1"/>
</dbReference>
<feature type="domain" description="BD-FAE-like" evidence="3">
    <location>
        <begin position="28"/>
        <end position="247"/>
    </location>
</feature>
<feature type="region of interest" description="Disordered" evidence="2">
    <location>
        <begin position="140"/>
        <end position="159"/>
    </location>
</feature>
<gene>
    <name evidence="4" type="ORF">EDL96_03805</name>
</gene>
<keyword evidence="5" id="KW-1185">Reference proteome</keyword>
<dbReference type="GO" id="GO:0016787">
    <property type="term" value="F:hydrolase activity"/>
    <property type="evidence" value="ECO:0007669"/>
    <property type="project" value="UniProtKB-KW"/>
</dbReference>
<reference evidence="4 5" key="1">
    <citation type="submission" date="2018-10" db="EMBL/GenBank/DDBJ databases">
        <title>Kocuria sp. M5W7-7, whole genome shotgun sequence.</title>
        <authorList>
            <person name="Tuo L."/>
        </authorList>
    </citation>
    <scope>NUCLEOTIDE SEQUENCE [LARGE SCALE GENOMIC DNA]</scope>
    <source>
        <strain evidence="4 5">M5W7-7</strain>
    </source>
</reference>
<comment type="caution">
    <text evidence="4">The sequence shown here is derived from an EMBL/GenBank/DDBJ whole genome shotgun (WGS) entry which is preliminary data.</text>
</comment>
<name>A0A3N3ZSE5_9MICC</name>
<keyword evidence="1 4" id="KW-0378">Hydrolase</keyword>
<dbReference type="AlphaFoldDB" id="A0A3N3ZSE5"/>
<evidence type="ECO:0000313" key="5">
    <source>
        <dbReference type="Proteomes" id="UP000270616"/>
    </source>
</evidence>
<evidence type="ECO:0000259" key="3">
    <source>
        <dbReference type="Pfam" id="PF20434"/>
    </source>
</evidence>
<evidence type="ECO:0000256" key="2">
    <source>
        <dbReference type="SAM" id="MobiDB-lite"/>
    </source>
</evidence>
<evidence type="ECO:0000313" key="4">
    <source>
        <dbReference type="EMBL" id="ROZ64376.1"/>
    </source>
</evidence>
<dbReference type="InterPro" id="IPR050300">
    <property type="entry name" value="GDXG_lipolytic_enzyme"/>
</dbReference>
<accession>A0A3N3ZSE5</accession>
<dbReference type="SUPFAM" id="SSF53474">
    <property type="entry name" value="alpha/beta-Hydrolases"/>
    <property type="match status" value="1"/>
</dbReference>
<organism evidence="4 5">
    <name type="scientific">Kocuria soli</name>
    <dbReference type="NCBI Taxonomy" id="2485125"/>
    <lineage>
        <taxon>Bacteria</taxon>
        <taxon>Bacillati</taxon>
        <taxon>Actinomycetota</taxon>
        <taxon>Actinomycetes</taxon>
        <taxon>Micrococcales</taxon>
        <taxon>Micrococcaceae</taxon>
        <taxon>Kocuria</taxon>
    </lineage>
</organism>
<dbReference type="Proteomes" id="UP000270616">
    <property type="component" value="Unassembled WGS sequence"/>
</dbReference>